<evidence type="ECO:0000313" key="2">
    <source>
        <dbReference type="Proteomes" id="UP000190130"/>
    </source>
</evidence>
<dbReference type="EMBL" id="FUYX01000001">
    <property type="protein sequence ID" value="SKB40023.1"/>
    <property type="molecule type" value="Genomic_DNA"/>
</dbReference>
<dbReference type="Proteomes" id="UP000190130">
    <property type="component" value="Unassembled WGS sequence"/>
</dbReference>
<evidence type="ECO:0000313" key="1">
    <source>
        <dbReference type="EMBL" id="SKB40023.1"/>
    </source>
</evidence>
<proteinExistence type="predicted"/>
<protein>
    <recommendedName>
        <fullName evidence="3">Lipoprotein</fullName>
    </recommendedName>
</protein>
<accession>A0A1T5AZI3</accession>
<name>A0A1T5AZI3_9HYPH</name>
<organism evidence="1 2">
    <name type="scientific">Bosea thiooxidans</name>
    <dbReference type="NCBI Taxonomy" id="53254"/>
    <lineage>
        <taxon>Bacteria</taxon>
        <taxon>Pseudomonadati</taxon>
        <taxon>Pseudomonadota</taxon>
        <taxon>Alphaproteobacteria</taxon>
        <taxon>Hyphomicrobiales</taxon>
        <taxon>Boseaceae</taxon>
        <taxon>Bosea</taxon>
    </lineage>
</organism>
<dbReference type="AlphaFoldDB" id="A0A1T5AZI3"/>
<reference evidence="1 2" key="1">
    <citation type="submission" date="2017-02" db="EMBL/GenBank/DDBJ databases">
        <authorList>
            <person name="Peterson S.W."/>
        </authorList>
    </citation>
    <scope>NUCLEOTIDE SEQUENCE [LARGE SCALE GENOMIC DNA]</scope>
    <source>
        <strain evidence="1 2">DSM 9653</strain>
    </source>
</reference>
<evidence type="ECO:0008006" key="3">
    <source>
        <dbReference type="Google" id="ProtNLM"/>
    </source>
</evidence>
<gene>
    <name evidence="1" type="ORF">SAMN05660750_00584</name>
</gene>
<sequence length="41" mass="4352">MRSFHSALLLLIALIISGCTRDQPVCHTHAVSNGELTECGG</sequence>
<dbReference type="PROSITE" id="PS51257">
    <property type="entry name" value="PROKAR_LIPOPROTEIN"/>
    <property type="match status" value="1"/>
</dbReference>